<dbReference type="GO" id="GO:0005975">
    <property type="term" value="P:carbohydrate metabolic process"/>
    <property type="evidence" value="ECO:0007669"/>
    <property type="project" value="InterPro"/>
</dbReference>
<dbReference type="InterPro" id="IPR017853">
    <property type="entry name" value="GH"/>
</dbReference>
<dbReference type="AlphaFoldDB" id="A0A2N0YWX4"/>
<dbReference type="InterPro" id="IPR001223">
    <property type="entry name" value="Glyco_hydro18_cat"/>
</dbReference>
<dbReference type="SMART" id="SM00636">
    <property type="entry name" value="Glyco_18"/>
    <property type="match status" value="1"/>
</dbReference>
<gene>
    <name evidence="4" type="ORF">CWS01_20880</name>
</gene>
<evidence type="ECO:0000256" key="1">
    <source>
        <dbReference type="ARBA" id="ARBA00023295"/>
    </source>
</evidence>
<dbReference type="Gene3D" id="3.10.350.10">
    <property type="entry name" value="LysM domain"/>
    <property type="match status" value="2"/>
</dbReference>
<dbReference type="SUPFAM" id="SSF51445">
    <property type="entry name" value="(Trans)glycosidases"/>
    <property type="match status" value="1"/>
</dbReference>
<reference evidence="4 5" key="1">
    <citation type="journal article" date="2003" name="Int. J. Syst. Evol. Microbiol.">
        <title>Bacillus nealsonii sp. nov., isolated from a spacecraft-assembly facility, whose spores are gamma-radiation resistant.</title>
        <authorList>
            <person name="Venkateswaran K."/>
            <person name="Kempf M."/>
            <person name="Chen F."/>
            <person name="Satomi M."/>
            <person name="Nicholson W."/>
            <person name="Kern R."/>
        </authorList>
    </citation>
    <scope>NUCLEOTIDE SEQUENCE [LARGE SCALE GENOMIC DNA]</scope>
    <source>
        <strain evidence="4 5">FO-92</strain>
    </source>
</reference>
<dbReference type="GO" id="GO:0070492">
    <property type="term" value="F:oligosaccharide binding"/>
    <property type="evidence" value="ECO:0007669"/>
    <property type="project" value="TreeGrafter"/>
</dbReference>
<protein>
    <submittedName>
        <fullName evidence="4">Chitinase</fullName>
    </submittedName>
</protein>
<feature type="domain" description="LysM" evidence="2">
    <location>
        <begin position="54"/>
        <end position="98"/>
    </location>
</feature>
<dbReference type="OrthoDB" id="9769314at2"/>
<dbReference type="PROSITE" id="PS51782">
    <property type="entry name" value="LYSM"/>
    <property type="match status" value="2"/>
</dbReference>
<keyword evidence="1" id="KW-0378">Hydrolase</keyword>
<dbReference type="Pfam" id="PF01476">
    <property type="entry name" value="LysM"/>
    <property type="match status" value="2"/>
</dbReference>
<name>A0A2N0YWX4_9BACI</name>
<dbReference type="SMART" id="SM00257">
    <property type="entry name" value="LysM"/>
    <property type="match status" value="2"/>
</dbReference>
<dbReference type="SUPFAM" id="SSF54106">
    <property type="entry name" value="LysM domain"/>
    <property type="match status" value="2"/>
</dbReference>
<dbReference type="InterPro" id="IPR011583">
    <property type="entry name" value="Chitinase_II/V-like_cat"/>
</dbReference>
<dbReference type="GO" id="GO:0016798">
    <property type="term" value="F:hydrolase activity, acting on glycosyl bonds"/>
    <property type="evidence" value="ECO:0007669"/>
    <property type="project" value="UniProtKB-KW"/>
</dbReference>
<organism evidence="4 5">
    <name type="scientific">Niallia nealsonii</name>
    <dbReference type="NCBI Taxonomy" id="115979"/>
    <lineage>
        <taxon>Bacteria</taxon>
        <taxon>Bacillati</taxon>
        <taxon>Bacillota</taxon>
        <taxon>Bacilli</taxon>
        <taxon>Bacillales</taxon>
        <taxon>Bacillaceae</taxon>
        <taxon>Niallia</taxon>
    </lineage>
</organism>
<dbReference type="PANTHER" id="PTHR46066:SF2">
    <property type="entry name" value="CHITINASE DOMAIN-CONTAINING PROTEIN 1"/>
    <property type="match status" value="1"/>
</dbReference>
<feature type="domain" description="GH18" evidence="3">
    <location>
        <begin position="106"/>
        <end position="422"/>
    </location>
</feature>
<dbReference type="PROSITE" id="PS51910">
    <property type="entry name" value="GH18_2"/>
    <property type="match status" value="1"/>
</dbReference>
<evidence type="ECO:0000259" key="3">
    <source>
        <dbReference type="PROSITE" id="PS51910"/>
    </source>
</evidence>
<dbReference type="GO" id="GO:0008061">
    <property type="term" value="F:chitin binding"/>
    <property type="evidence" value="ECO:0007669"/>
    <property type="project" value="InterPro"/>
</dbReference>
<dbReference type="InterPro" id="IPR018392">
    <property type="entry name" value="LysM"/>
</dbReference>
<dbReference type="InterPro" id="IPR036779">
    <property type="entry name" value="LysM_dom_sf"/>
</dbReference>
<proteinExistence type="predicted"/>
<dbReference type="GO" id="GO:0012505">
    <property type="term" value="C:endomembrane system"/>
    <property type="evidence" value="ECO:0007669"/>
    <property type="project" value="TreeGrafter"/>
</dbReference>
<comment type="caution">
    <text evidence="4">The sequence shown here is derived from an EMBL/GenBank/DDBJ whole genome shotgun (WGS) entry which is preliminary data.</text>
</comment>
<dbReference type="InterPro" id="IPR029070">
    <property type="entry name" value="Chitinase_insertion_sf"/>
</dbReference>
<evidence type="ECO:0000313" key="5">
    <source>
        <dbReference type="Proteomes" id="UP000233375"/>
    </source>
</evidence>
<dbReference type="CDD" id="cd00118">
    <property type="entry name" value="LysM"/>
    <property type="match status" value="2"/>
</dbReference>
<feature type="domain" description="LysM" evidence="2">
    <location>
        <begin position="2"/>
        <end position="46"/>
    </location>
</feature>
<keyword evidence="1" id="KW-0326">Glycosidase</keyword>
<keyword evidence="5" id="KW-1185">Reference proteome</keyword>
<dbReference type="Proteomes" id="UP000233375">
    <property type="component" value="Unassembled WGS sequence"/>
</dbReference>
<accession>A0A2N0YWX4</accession>
<dbReference type="EMBL" id="PISE01000064">
    <property type="protein sequence ID" value="PKG21754.1"/>
    <property type="molecule type" value="Genomic_DNA"/>
</dbReference>
<dbReference type="Gene3D" id="3.10.50.10">
    <property type="match status" value="1"/>
</dbReference>
<evidence type="ECO:0000313" key="4">
    <source>
        <dbReference type="EMBL" id="PKG21754.1"/>
    </source>
</evidence>
<dbReference type="RefSeq" id="WP_101179259.1">
    <property type="nucleotide sequence ID" value="NZ_PISE01000064.1"/>
</dbReference>
<dbReference type="PANTHER" id="PTHR46066">
    <property type="entry name" value="CHITINASE DOMAIN-CONTAINING PROTEIN 1 FAMILY MEMBER"/>
    <property type="match status" value="1"/>
</dbReference>
<evidence type="ECO:0000259" key="2">
    <source>
        <dbReference type="PROSITE" id="PS51782"/>
    </source>
</evidence>
<dbReference type="Pfam" id="PF00704">
    <property type="entry name" value="Glyco_hydro_18"/>
    <property type="match status" value="1"/>
</dbReference>
<sequence>MTVHVVGAGESLWSISKRYNISINTIVSVNGLLSSTAIVPGLALYIPDNTLPVRAYQIKAGDLLWELAQQFNSNILWIRTANPGIDINKLQIGQVINIPSPNKLAMSTLGFFVPSGATTNLSRLDSLSNQLTYVAIVNYSFTAEGFAFYQIDDSAIISRCKQLNIIPLLMIRNYTTSDFSADLAGGVLENATYRQNLVASIVTLTTNRKFGGVSIDFEFIPPARRNDFNLFLQALKEQLGDLILNVNVHAKAADLPTNRIVGAYDYASIGNTADLMAVMTIDYGYPGGPPDPISPIEWVEKVVKYALSQVNPQKLLIAMPLYGYDKVVTTNVTQGLSVLAAQNKAISSGVAIRYDNTAKSPWYRYWAEAIEHIVWFEDIRSYIEKYKLIDIYKLVGTTFWHISLPAPQNWAFLSKNITVTKK</sequence>
<dbReference type="Gene3D" id="3.20.20.80">
    <property type="entry name" value="Glycosidases"/>
    <property type="match status" value="1"/>
</dbReference>